<accession>A0ACB9YHS1</accession>
<keyword evidence="2" id="KW-1185">Reference proteome</keyword>
<proteinExistence type="predicted"/>
<dbReference type="EMBL" id="MU393718">
    <property type="protein sequence ID" value="KAI4858585.1"/>
    <property type="molecule type" value="Genomic_DNA"/>
</dbReference>
<sequence length="305" mass="32390">MGVAHGKHRLVVLLRCLRRGRLCDCVGGGADLDPLLAACQEHVMDADCPLLVACQEHVLDVDYPVQVPWAPSRVLRPGRGRDLGSGYEGPGDAAAVHVNELLPNGRRGEATETEYVPSKHFPAGRGGPAVDGAARSRGHSAGERTSSDSVPRLKESSASMLLTRAGPPGAGASPSTSSSTTGDRALLLKWTLPRSVRFRHGHESGDLSEPGTASVRPGTPNYDPDYSATTLLARVAKGGITTMKEQPHGAGTYKPEPPCDPLNELDPEHDPYSRYRGFIGDLSTLSRRHCGCFASPVRCITFGSD</sequence>
<dbReference type="Proteomes" id="UP001497700">
    <property type="component" value="Unassembled WGS sequence"/>
</dbReference>
<protein>
    <submittedName>
        <fullName evidence="1">Uncharacterized protein</fullName>
    </submittedName>
</protein>
<organism evidence="1 2">
    <name type="scientific">Hypoxylon rubiginosum</name>
    <dbReference type="NCBI Taxonomy" id="110542"/>
    <lineage>
        <taxon>Eukaryota</taxon>
        <taxon>Fungi</taxon>
        <taxon>Dikarya</taxon>
        <taxon>Ascomycota</taxon>
        <taxon>Pezizomycotina</taxon>
        <taxon>Sordariomycetes</taxon>
        <taxon>Xylariomycetidae</taxon>
        <taxon>Xylariales</taxon>
        <taxon>Hypoxylaceae</taxon>
        <taxon>Hypoxylon</taxon>
    </lineage>
</organism>
<gene>
    <name evidence="1" type="ORF">F4820DRAFT_454719</name>
</gene>
<name>A0ACB9YHS1_9PEZI</name>
<evidence type="ECO:0000313" key="1">
    <source>
        <dbReference type="EMBL" id="KAI4858585.1"/>
    </source>
</evidence>
<reference evidence="1 2" key="1">
    <citation type="journal article" date="2022" name="New Phytol.">
        <title>Ecological generalism drives hyperdiversity of secondary metabolite gene clusters in xylarialean endophytes.</title>
        <authorList>
            <person name="Franco M.E.E."/>
            <person name="Wisecaver J.H."/>
            <person name="Arnold A.E."/>
            <person name="Ju Y.M."/>
            <person name="Slot J.C."/>
            <person name="Ahrendt S."/>
            <person name="Moore L.P."/>
            <person name="Eastman K.E."/>
            <person name="Scott K."/>
            <person name="Konkel Z."/>
            <person name="Mondo S.J."/>
            <person name="Kuo A."/>
            <person name="Hayes R.D."/>
            <person name="Haridas S."/>
            <person name="Andreopoulos B."/>
            <person name="Riley R."/>
            <person name="LaButti K."/>
            <person name="Pangilinan J."/>
            <person name="Lipzen A."/>
            <person name="Amirebrahimi M."/>
            <person name="Yan J."/>
            <person name="Adam C."/>
            <person name="Keymanesh K."/>
            <person name="Ng V."/>
            <person name="Louie K."/>
            <person name="Northen T."/>
            <person name="Drula E."/>
            <person name="Henrissat B."/>
            <person name="Hsieh H.M."/>
            <person name="Youens-Clark K."/>
            <person name="Lutzoni F."/>
            <person name="Miadlikowska J."/>
            <person name="Eastwood D.C."/>
            <person name="Hamelin R.C."/>
            <person name="Grigoriev I.V."/>
            <person name="U'Ren J.M."/>
        </authorList>
    </citation>
    <scope>NUCLEOTIDE SEQUENCE [LARGE SCALE GENOMIC DNA]</scope>
    <source>
        <strain evidence="1 2">CBS 119005</strain>
    </source>
</reference>
<comment type="caution">
    <text evidence="1">The sequence shown here is derived from an EMBL/GenBank/DDBJ whole genome shotgun (WGS) entry which is preliminary data.</text>
</comment>
<evidence type="ECO:0000313" key="2">
    <source>
        <dbReference type="Proteomes" id="UP001497700"/>
    </source>
</evidence>